<accession>A0A918HWM3</accession>
<comment type="caution">
    <text evidence="3">The sequence shown here is derived from an EMBL/GenBank/DDBJ whole genome shotgun (WGS) entry which is preliminary data.</text>
</comment>
<protein>
    <submittedName>
        <fullName evidence="3">Membrane protein</fullName>
    </submittedName>
</protein>
<dbReference type="EMBL" id="BMTP01000006">
    <property type="protein sequence ID" value="GGU38184.1"/>
    <property type="molecule type" value="Genomic_DNA"/>
</dbReference>
<feature type="signal peptide" evidence="2">
    <location>
        <begin position="1"/>
        <end position="30"/>
    </location>
</feature>
<reference evidence="3" key="2">
    <citation type="submission" date="2020-09" db="EMBL/GenBank/DDBJ databases">
        <authorList>
            <person name="Sun Q."/>
            <person name="Ohkuma M."/>
        </authorList>
    </citation>
    <scope>NUCLEOTIDE SEQUENCE</scope>
    <source>
        <strain evidence="3">JCM 4391</strain>
    </source>
</reference>
<dbReference type="RefSeq" id="WP_189551030.1">
    <property type="nucleotide sequence ID" value="NZ_BMTP01000006.1"/>
</dbReference>
<evidence type="ECO:0000256" key="1">
    <source>
        <dbReference type="SAM" id="MobiDB-lite"/>
    </source>
</evidence>
<dbReference type="Proteomes" id="UP000636661">
    <property type="component" value="Unassembled WGS sequence"/>
</dbReference>
<sequence>MNRATRPSRRLLGVTAALTAALAGCGTRTAADGADRSELEARARAAQVAIENVYVTEVPGYEVAEQSVGVVGADGFSATYVNAGTGARIRLTVDRSSLDAAGCPGTPLVAGDGAPGGGDVECEADGGHWYRTSGTRHEYATGTDGRVVRLDADRGTVDRATLRRAAEAAHAAGDAELDVVLPTARPAGGVPAERGDLPPVGDGAPDNEVDAGG</sequence>
<evidence type="ECO:0000313" key="3">
    <source>
        <dbReference type="EMBL" id="GGU38184.1"/>
    </source>
</evidence>
<organism evidence="3 4">
    <name type="scientific">Streptomyces lavendofoliae</name>
    <dbReference type="NCBI Taxonomy" id="67314"/>
    <lineage>
        <taxon>Bacteria</taxon>
        <taxon>Bacillati</taxon>
        <taxon>Actinomycetota</taxon>
        <taxon>Actinomycetes</taxon>
        <taxon>Kitasatosporales</taxon>
        <taxon>Streptomycetaceae</taxon>
        <taxon>Streptomyces</taxon>
    </lineage>
</organism>
<keyword evidence="2" id="KW-0732">Signal</keyword>
<name>A0A918HWM3_9ACTN</name>
<feature type="region of interest" description="Disordered" evidence="1">
    <location>
        <begin position="180"/>
        <end position="213"/>
    </location>
</feature>
<dbReference type="AlphaFoldDB" id="A0A918HWM3"/>
<proteinExistence type="predicted"/>
<dbReference type="PROSITE" id="PS51257">
    <property type="entry name" value="PROKAR_LIPOPROTEIN"/>
    <property type="match status" value="1"/>
</dbReference>
<gene>
    <name evidence="3" type="ORF">GCM10010274_26900</name>
</gene>
<evidence type="ECO:0000256" key="2">
    <source>
        <dbReference type="SAM" id="SignalP"/>
    </source>
</evidence>
<feature type="chain" id="PRO_5036673303" evidence="2">
    <location>
        <begin position="31"/>
        <end position="213"/>
    </location>
</feature>
<reference evidence="3" key="1">
    <citation type="journal article" date="2014" name="Int. J. Syst. Evol. Microbiol.">
        <title>Complete genome sequence of Corynebacterium casei LMG S-19264T (=DSM 44701T), isolated from a smear-ripened cheese.</title>
        <authorList>
            <consortium name="US DOE Joint Genome Institute (JGI-PGF)"/>
            <person name="Walter F."/>
            <person name="Albersmeier A."/>
            <person name="Kalinowski J."/>
            <person name="Ruckert C."/>
        </authorList>
    </citation>
    <scope>NUCLEOTIDE SEQUENCE</scope>
    <source>
        <strain evidence="3">JCM 4391</strain>
    </source>
</reference>
<keyword evidence="4" id="KW-1185">Reference proteome</keyword>
<evidence type="ECO:0000313" key="4">
    <source>
        <dbReference type="Proteomes" id="UP000636661"/>
    </source>
</evidence>